<keyword evidence="3 7" id="KW-0812">Transmembrane</keyword>
<dbReference type="PANTHER" id="PTHR43731">
    <property type="entry name" value="RHOMBOID PROTEASE"/>
    <property type="match status" value="1"/>
</dbReference>
<gene>
    <name evidence="9" type="ORF">BSZ37_08905</name>
</gene>
<comment type="subcellular location">
    <subcellularLocation>
        <location evidence="1">Membrane</location>
        <topology evidence="1">Multi-pass membrane protein</topology>
    </subcellularLocation>
</comment>
<feature type="transmembrane region" description="Helical" evidence="7">
    <location>
        <begin position="82"/>
        <end position="102"/>
    </location>
</feature>
<evidence type="ECO:0000313" key="10">
    <source>
        <dbReference type="Proteomes" id="UP000216339"/>
    </source>
</evidence>
<dbReference type="AlphaFoldDB" id="A0A271IZ70"/>
<feature type="domain" description="Peptidase S54 rhomboid" evidence="8">
    <location>
        <begin position="74"/>
        <end position="224"/>
    </location>
</feature>
<dbReference type="EMBL" id="MQWD01000001">
    <property type="protein sequence ID" value="PAP76551.1"/>
    <property type="molecule type" value="Genomic_DNA"/>
</dbReference>
<feature type="transmembrane region" description="Helical" evidence="7">
    <location>
        <begin position="144"/>
        <end position="166"/>
    </location>
</feature>
<reference evidence="9 10" key="1">
    <citation type="submission" date="2016-11" db="EMBL/GenBank/DDBJ databases">
        <title>Study of marine rhodopsin-containing bacteria.</title>
        <authorList>
            <person name="Yoshizawa S."/>
            <person name="Kumagai Y."/>
            <person name="Kogure K."/>
        </authorList>
    </citation>
    <scope>NUCLEOTIDE SEQUENCE [LARGE SCALE GENOMIC DNA]</scope>
    <source>
        <strain evidence="9 10">SAORIC-28</strain>
    </source>
</reference>
<dbReference type="SUPFAM" id="SSF144091">
    <property type="entry name" value="Rhomboid-like"/>
    <property type="match status" value="1"/>
</dbReference>
<evidence type="ECO:0000256" key="2">
    <source>
        <dbReference type="ARBA" id="ARBA00009045"/>
    </source>
</evidence>
<dbReference type="Proteomes" id="UP000216339">
    <property type="component" value="Unassembled WGS sequence"/>
</dbReference>
<comment type="caution">
    <text evidence="9">The sequence shown here is derived from an EMBL/GenBank/DDBJ whole genome shotgun (WGS) entry which is preliminary data.</text>
</comment>
<evidence type="ECO:0000256" key="7">
    <source>
        <dbReference type="SAM" id="Phobius"/>
    </source>
</evidence>
<dbReference type="Gene3D" id="1.20.1540.10">
    <property type="entry name" value="Rhomboid-like"/>
    <property type="match status" value="1"/>
</dbReference>
<dbReference type="GO" id="GO:0004252">
    <property type="term" value="F:serine-type endopeptidase activity"/>
    <property type="evidence" value="ECO:0007669"/>
    <property type="project" value="InterPro"/>
</dbReference>
<evidence type="ECO:0000256" key="6">
    <source>
        <dbReference type="ARBA" id="ARBA00023136"/>
    </source>
</evidence>
<evidence type="ECO:0000256" key="4">
    <source>
        <dbReference type="ARBA" id="ARBA00022801"/>
    </source>
</evidence>
<proteinExistence type="inferred from homology"/>
<evidence type="ECO:0000256" key="3">
    <source>
        <dbReference type="ARBA" id="ARBA00022692"/>
    </source>
</evidence>
<keyword evidence="6 7" id="KW-0472">Membrane</keyword>
<feature type="transmembrane region" description="Helical" evidence="7">
    <location>
        <begin position="173"/>
        <end position="193"/>
    </location>
</feature>
<dbReference type="RefSeq" id="WP_218830454.1">
    <property type="nucleotide sequence ID" value="NZ_MQWD01000001.1"/>
</dbReference>
<feature type="transmembrane region" description="Helical" evidence="7">
    <location>
        <begin position="114"/>
        <end position="138"/>
    </location>
</feature>
<comment type="similarity">
    <text evidence="2">Belongs to the peptidase S54 family.</text>
</comment>
<dbReference type="GO" id="GO:0016020">
    <property type="term" value="C:membrane"/>
    <property type="evidence" value="ECO:0007669"/>
    <property type="project" value="UniProtKB-SubCell"/>
</dbReference>
<accession>A0A271IZ70</accession>
<dbReference type="InterPro" id="IPR035952">
    <property type="entry name" value="Rhomboid-like_sf"/>
</dbReference>
<organism evidence="9 10">
    <name type="scientific">Rubrivirga marina</name>
    <dbReference type="NCBI Taxonomy" id="1196024"/>
    <lineage>
        <taxon>Bacteria</taxon>
        <taxon>Pseudomonadati</taxon>
        <taxon>Rhodothermota</taxon>
        <taxon>Rhodothermia</taxon>
        <taxon>Rhodothermales</taxon>
        <taxon>Rubricoccaceae</taxon>
        <taxon>Rubrivirga</taxon>
    </lineage>
</organism>
<sequence>MQNAYHPPSSFGLFPPVVKNLLILNGLAFLAQVIFEARTTEPFDAITRLFALWPIGGPEAIQFRDGLVEFGTFQPWQLVTSAFLHGGFGHILFNLFGLWMFGGAIERVMGSKRFLGFYLACVLGASLLQVAVTSWPFLMGDGTGIPIPTLGASGGVLGVMAAFGLLYPESPIYLLFFPVPIPAKWFVLGYAAFSLFAGVTDVQAGVAHFAHLGGMLTGAVVVLYWLGRLPLRPRTRPL</sequence>
<evidence type="ECO:0000313" key="9">
    <source>
        <dbReference type="EMBL" id="PAP76551.1"/>
    </source>
</evidence>
<keyword evidence="5 7" id="KW-1133">Transmembrane helix</keyword>
<evidence type="ECO:0000256" key="1">
    <source>
        <dbReference type="ARBA" id="ARBA00004141"/>
    </source>
</evidence>
<name>A0A271IZ70_9BACT</name>
<feature type="transmembrane region" description="Helical" evidence="7">
    <location>
        <begin position="205"/>
        <end position="226"/>
    </location>
</feature>
<keyword evidence="4" id="KW-0378">Hydrolase</keyword>
<evidence type="ECO:0000256" key="5">
    <source>
        <dbReference type="ARBA" id="ARBA00022989"/>
    </source>
</evidence>
<dbReference type="InterPro" id="IPR022764">
    <property type="entry name" value="Peptidase_S54_rhomboid_dom"/>
</dbReference>
<keyword evidence="10" id="KW-1185">Reference proteome</keyword>
<evidence type="ECO:0000259" key="8">
    <source>
        <dbReference type="Pfam" id="PF01694"/>
    </source>
</evidence>
<dbReference type="PANTHER" id="PTHR43731:SF14">
    <property type="entry name" value="PRESENILIN-ASSOCIATED RHOMBOID-LIKE PROTEIN, MITOCHONDRIAL"/>
    <property type="match status" value="1"/>
</dbReference>
<feature type="transmembrane region" description="Helical" evidence="7">
    <location>
        <begin position="12"/>
        <end position="35"/>
    </location>
</feature>
<dbReference type="InterPro" id="IPR050925">
    <property type="entry name" value="Rhomboid_protease_S54"/>
</dbReference>
<dbReference type="Pfam" id="PF01694">
    <property type="entry name" value="Rhomboid"/>
    <property type="match status" value="1"/>
</dbReference>
<protein>
    <recommendedName>
        <fullName evidence="8">Peptidase S54 rhomboid domain-containing protein</fullName>
    </recommendedName>
</protein>